<evidence type="ECO:0000313" key="2">
    <source>
        <dbReference type="EMBL" id="GFH28701.1"/>
    </source>
</evidence>
<name>A0A6A0A8B5_HAELA</name>
<reference evidence="2 3" key="1">
    <citation type="submission" date="2020-02" db="EMBL/GenBank/DDBJ databases">
        <title>Draft genome sequence of Haematococcus lacustris strain NIES-144.</title>
        <authorList>
            <person name="Morimoto D."/>
            <person name="Nakagawa S."/>
            <person name="Yoshida T."/>
            <person name="Sawayama S."/>
        </authorList>
    </citation>
    <scope>NUCLEOTIDE SEQUENCE [LARGE SCALE GENOMIC DNA]</scope>
    <source>
        <strain evidence="2 3">NIES-144</strain>
    </source>
</reference>
<gene>
    <name evidence="2" type="ORF">HaLaN_27238</name>
</gene>
<comment type="caution">
    <text evidence="2">The sequence shown here is derived from an EMBL/GenBank/DDBJ whole genome shotgun (WGS) entry which is preliminary data.</text>
</comment>
<dbReference type="Proteomes" id="UP000485058">
    <property type="component" value="Unassembled WGS sequence"/>
</dbReference>
<dbReference type="AlphaFoldDB" id="A0A6A0A8B5"/>
<organism evidence="2 3">
    <name type="scientific">Haematococcus lacustris</name>
    <name type="common">Green alga</name>
    <name type="synonym">Haematococcus pluvialis</name>
    <dbReference type="NCBI Taxonomy" id="44745"/>
    <lineage>
        <taxon>Eukaryota</taxon>
        <taxon>Viridiplantae</taxon>
        <taxon>Chlorophyta</taxon>
        <taxon>core chlorophytes</taxon>
        <taxon>Chlorophyceae</taxon>
        <taxon>CS clade</taxon>
        <taxon>Chlamydomonadales</taxon>
        <taxon>Haematococcaceae</taxon>
        <taxon>Haematococcus</taxon>
    </lineage>
</organism>
<evidence type="ECO:0000313" key="3">
    <source>
        <dbReference type="Proteomes" id="UP000485058"/>
    </source>
</evidence>
<dbReference type="EMBL" id="BLLF01003998">
    <property type="protein sequence ID" value="GFH28701.1"/>
    <property type="molecule type" value="Genomic_DNA"/>
</dbReference>
<accession>A0A6A0A8B5</accession>
<evidence type="ECO:0000256" key="1">
    <source>
        <dbReference type="SAM" id="MobiDB-lite"/>
    </source>
</evidence>
<sequence length="132" mass="14374">MESLGGAAGLWQGGGEGRGREKQRYRHQQPRELSALNKAGGPLAAALSWSKRHDKQPSPEVLCAQATHWHICCCEACCNTVERKVTTYRVATSVLDKLFDQVASKWSGTCLGLKPSHEGVSMTVHDAEKVAE</sequence>
<feature type="region of interest" description="Disordered" evidence="1">
    <location>
        <begin position="1"/>
        <end position="32"/>
    </location>
</feature>
<feature type="compositionally biased region" description="Gly residues" evidence="1">
    <location>
        <begin position="1"/>
        <end position="16"/>
    </location>
</feature>
<protein>
    <submittedName>
        <fullName evidence="2">Uncharacterized protein</fullName>
    </submittedName>
</protein>
<proteinExistence type="predicted"/>
<keyword evidence="3" id="KW-1185">Reference proteome</keyword>